<accession>A0A6J5ZNK2</accession>
<evidence type="ECO:0000313" key="4">
    <source>
        <dbReference type="EMBL" id="CAB4826657.1"/>
    </source>
</evidence>
<proteinExistence type="predicted"/>
<evidence type="ECO:0000259" key="1">
    <source>
        <dbReference type="Pfam" id="PF00188"/>
    </source>
</evidence>
<evidence type="ECO:0000313" key="3">
    <source>
        <dbReference type="EMBL" id="CAB4733837.1"/>
    </source>
</evidence>
<feature type="domain" description="SCP" evidence="1">
    <location>
        <begin position="45"/>
        <end position="159"/>
    </location>
</feature>
<reference evidence="2" key="1">
    <citation type="submission" date="2020-05" db="EMBL/GenBank/DDBJ databases">
        <authorList>
            <person name="Chiriac C."/>
            <person name="Salcher M."/>
            <person name="Ghai R."/>
            <person name="Kavagutti S V."/>
        </authorList>
    </citation>
    <scope>NUCLEOTIDE SEQUENCE</scope>
</reference>
<protein>
    <submittedName>
        <fullName evidence="2">Unannotated protein</fullName>
    </submittedName>
</protein>
<dbReference type="Pfam" id="PF00188">
    <property type="entry name" value="CAP"/>
    <property type="match status" value="1"/>
</dbReference>
<sequence length="574" mass="63681">MKINSSTVTCRWLFSIVAAWLFLLSSPLAAVADPLALTPVSAGWLETLNYYRVAAGLLPVAEEQIYNDGVMKHMIYLAKTDPSLFVGQYQSAHSENPASPYATKEGITTGAGNIFGAPDDSESRAIDAWLGAPFHSIAALHEDMTATGFARYRNERTGSFETGMSNGTRTWAPRTKNILFPAPDSTSRLYAWAGESPDPREACGPNYQDYKGLAIYASLLSAPSPQTSITLTLPDGKIISDKSELCLIDEHNLTTTDPILGSAAKYLIKAENMVIFFPKVELQPGLHIATINQPDRAPIIWKFTIIEHYAPHLQFINFDLNQSSFLSWQKVKSLPNNPMLGYQVTEWRGNATAQYRVQNEEFDATQLMAGNVNLCVNPLATLTNNQCDLFWSLEIPDFTRNIEWKPKAQKSTVIMWNPINPNSQQHWSKYEVIMRNPTGQIKSEQISQSFFDTKFLPDGKYQICVHALNETNAGECASFNSWEIHQSPPQKQSLIITRPNSNKVVRVGQTIGLSSLSQASSATVFTPGVCKATWVGEKLNVKGLKAGTCTVLFEALGDDKYLAFKEKISLKFTR</sequence>
<dbReference type="EMBL" id="CAFABC010000025">
    <property type="protein sequence ID" value="CAB4826657.1"/>
    <property type="molecule type" value="Genomic_DNA"/>
</dbReference>
<organism evidence="2">
    <name type="scientific">freshwater metagenome</name>
    <dbReference type="NCBI Taxonomy" id="449393"/>
    <lineage>
        <taxon>unclassified sequences</taxon>
        <taxon>metagenomes</taxon>
        <taxon>ecological metagenomes</taxon>
    </lineage>
</organism>
<gene>
    <name evidence="3" type="ORF">UFOPK2731_01024</name>
    <name evidence="4" type="ORF">UFOPK3161_00956</name>
    <name evidence="2" type="ORF">UFOPK3962_00995</name>
    <name evidence="5" type="ORF">UFOPK4427_00905</name>
</gene>
<dbReference type="EMBL" id="CAESAH010000029">
    <property type="protein sequence ID" value="CAB4341133.1"/>
    <property type="molecule type" value="Genomic_DNA"/>
</dbReference>
<dbReference type="InterPro" id="IPR036116">
    <property type="entry name" value="FN3_sf"/>
</dbReference>
<dbReference type="SUPFAM" id="SSF49265">
    <property type="entry name" value="Fibronectin type III"/>
    <property type="match status" value="1"/>
</dbReference>
<evidence type="ECO:0000313" key="5">
    <source>
        <dbReference type="EMBL" id="CAB5147982.1"/>
    </source>
</evidence>
<name>A0A6J5ZNK2_9ZZZZ</name>
<dbReference type="InterPro" id="IPR014044">
    <property type="entry name" value="CAP_dom"/>
</dbReference>
<dbReference type="AlphaFoldDB" id="A0A6J5ZNK2"/>
<evidence type="ECO:0000313" key="2">
    <source>
        <dbReference type="EMBL" id="CAB4341133.1"/>
    </source>
</evidence>
<dbReference type="EMBL" id="CAEZYO010000031">
    <property type="protein sequence ID" value="CAB4733837.1"/>
    <property type="molecule type" value="Genomic_DNA"/>
</dbReference>
<dbReference type="EMBL" id="CAFBRY010000025">
    <property type="protein sequence ID" value="CAB5147982.1"/>
    <property type="molecule type" value="Genomic_DNA"/>
</dbReference>